<keyword evidence="3" id="KW-0508">mRNA splicing</keyword>
<feature type="domain" description="RRM" evidence="6">
    <location>
        <begin position="129"/>
        <end position="206"/>
    </location>
</feature>
<dbReference type="FunFam" id="3.30.70.330:FF:001414">
    <property type="entry name" value="Uncharacterized protein"/>
    <property type="match status" value="1"/>
</dbReference>
<feature type="region of interest" description="Disordered" evidence="5">
    <location>
        <begin position="1"/>
        <end position="42"/>
    </location>
</feature>
<dbReference type="InterPro" id="IPR050907">
    <property type="entry name" value="SRSF"/>
</dbReference>
<dbReference type="SUPFAM" id="SSF54928">
    <property type="entry name" value="RNA-binding domain, RBD"/>
    <property type="match status" value="1"/>
</dbReference>
<dbReference type="InterPro" id="IPR012677">
    <property type="entry name" value="Nucleotide-bd_a/b_plait_sf"/>
</dbReference>
<dbReference type="PROSITE" id="PS50102">
    <property type="entry name" value="RRM"/>
    <property type="match status" value="1"/>
</dbReference>
<evidence type="ECO:0000256" key="5">
    <source>
        <dbReference type="SAM" id="MobiDB-lite"/>
    </source>
</evidence>
<dbReference type="EMBL" id="QZWG01000001">
    <property type="protein sequence ID" value="RZC28788.1"/>
    <property type="molecule type" value="Genomic_DNA"/>
</dbReference>
<feature type="compositionally biased region" description="Basic and acidic residues" evidence="5">
    <location>
        <begin position="1"/>
        <end position="27"/>
    </location>
</feature>
<gene>
    <name evidence="7" type="ORF">D0Y65_000669</name>
</gene>
<organism evidence="7 8">
    <name type="scientific">Glycine soja</name>
    <name type="common">Wild soybean</name>
    <dbReference type="NCBI Taxonomy" id="3848"/>
    <lineage>
        <taxon>Eukaryota</taxon>
        <taxon>Viridiplantae</taxon>
        <taxon>Streptophyta</taxon>
        <taxon>Embryophyta</taxon>
        <taxon>Tracheophyta</taxon>
        <taxon>Spermatophyta</taxon>
        <taxon>Magnoliopsida</taxon>
        <taxon>eudicotyledons</taxon>
        <taxon>Gunneridae</taxon>
        <taxon>Pentapetalae</taxon>
        <taxon>rosids</taxon>
        <taxon>fabids</taxon>
        <taxon>Fabales</taxon>
        <taxon>Fabaceae</taxon>
        <taxon>Papilionoideae</taxon>
        <taxon>50 kb inversion clade</taxon>
        <taxon>NPAAA clade</taxon>
        <taxon>indigoferoid/millettioid clade</taxon>
        <taxon>Phaseoleae</taxon>
        <taxon>Glycine</taxon>
        <taxon>Glycine subgen. Soja</taxon>
    </lineage>
</organism>
<reference evidence="7 8" key="1">
    <citation type="submission" date="2018-09" db="EMBL/GenBank/DDBJ databases">
        <title>A high-quality reference genome of wild soybean provides a powerful tool to mine soybean genomes.</title>
        <authorList>
            <person name="Xie M."/>
            <person name="Chung C.Y.L."/>
            <person name="Li M.-W."/>
            <person name="Wong F.-L."/>
            <person name="Chan T.-F."/>
            <person name="Lam H.-M."/>
        </authorList>
    </citation>
    <scope>NUCLEOTIDE SEQUENCE [LARGE SCALE GENOMIC DNA]</scope>
    <source>
        <strain evidence="8">cv. W05</strain>
        <tissue evidence="7">Hypocotyl of etiolated seedlings</tissue>
    </source>
</reference>
<evidence type="ECO:0000256" key="3">
    <source>
        <dbReference type="ARBA" id="ARBA00023187"/>
    </source>
</evidence>
<evidence type="ECO:0000313" key="7">
    <source>
        <dbReference type="EMBL" id="RZC28788.1"/>
    </source>
</evidence>
<dbReference type="GO" id="GO:0003723">
    <property type="term" value="F:RNA binding"/>
    <property type="evidence" value="ECO:0007669"/>
    <property type="project" value="UniProtKB-UniRule"/>
</dbReference>
<keyword evidence="8" id="KW-1185">Reference proteome</keyword>
<name>A0A445LZR5_GLYSO</name>
<dbReference type="Pfam" id="PF00076">
    <property type="entry name" value="RRM_1"/>
    <property type="match status" value="1"/>
</dbReference>
<keyword evidence="4" id="KW-0694">RNA-binding</keyword>
<dbReference type="GO" id="GO:0005681">
    <property type="term" value="C:spliceosomal complex"/>
    <property type="evidence" value="ECO:0007669"/>
    <property type="project" value="UniProtKB-KW"/>
</dbReference>
<dbReference type="SMART" id="SM00360">
    <property type="entry name" value="RRM"/>
    <property type="match status" value="1"/>
</dbReference>
<protein>
    <recommendedName>
        <fullName evidence="6">RRM domain-containing protein</fullName>
    </recommendedName>
</protein>
<dbReference type="Gene3D" id="3.30.70.330">
    <property type="match status" value="1"/>
</dbReference>
<dbReference type="GO" id="GO:0006397">
    <property type="term" value="P:mRNA processing"/>
    <property type="evidence" value="ECO:0007669"/>
    <property type="project" value="UniProtKB-KW"/>
</dbReference>
<dbReference type="PANTHER" id="PTHR23147">
    <property type="entry name" value="SERINE/ARGININE RICH SPLICING FACTOR"/>
    <property type="match status" value="1"/>
</dbReference>
<keyword evidence="1" id="KW-0507">mRNA processing</keyword>
<comment type="caution">
    <text evidence="7">The sequence shown here is derived from an EMBL/GenBank/DDBJ whole genome shotgun (WGS) entry which is preliminary data.</text>
</comment>
<evidence type="ECO:0000256" key="2">
    <source>
        <dbReference type="ARBA" id="ARBA00022728"/>
    </source>
</evidence>
<evidence type="ECO:0000313" key="8">
    <source>
        <dbReference type="Proteomes" id="UP000289340"/>
    </source>
</evidence>
<dbReference type="GO" id="GO:0008380">
    <property type="term" value="P:RNA splicing"/>
    <property type="evidence" value="ECO:0007669"/>
    <property type="project" value="UniProtKB-KW"/>
</dbReference>
<dbReference type="AlphaFoldDB" id="A0A445LZR5"/>
<accession>A0A445LZR5</accession>
<feature type="compositionally biased region" description="Basic and acidic residues" evidence="5">
    <location>
        <begin position="104"/>
        <end position="113"/>
    </location>
</feature>
<evidence type="ECO:0000259" key="6">
    <source>
        <dbReference type="PROSITE" id="PS50102"/>
    </source>
</evidence>
<dbReference type="Proteomes" id="UP000289340">
    <property type="component" value="Chromosome 1"/>
</dbReference>
<evidence type="ECO:0000256" key="1">
    <source>
        <dbReference type="ARBA" id="ARBA00022664"/>
    </source>
</evidence>
<feature type="region of interest" description="Disordered" evidence="5">
    <location>
        <begin position="90"/>
        <end position="116"/>
    </location>
</feature>
<dbReference type="CDD" id="cd00590">
    <property type="entry name" value="RRM_SF"/>
    <property type="match status" value="1"/>
</dbReference>
<keyword evidence="2" id="KW-0747">Spliceosome</keyword>
<dbReference type="InterPro" id="IPR035979">
    <property type="entry name" value="RBD_domain_sf"/>
</dbReference>
<proteinExistence type="predicted"/>
<dbReference type="InterPro" id="IPR000504">
    <property type="entry name" value="RRM_dom"/>
</dbReference>
<sequence length="219" mass="25936">MREKHLRERVPVRGRPYERERRRDSPRVRGRGTELSNDYGRVCSHGREGGGTAMHIPHVVGAKRKEHQRNEKICLHNEVKTEEWTKVISRREARKRKKTSSESSELHKKDTRDNLSSNHLNWRHKEDITSYYFSNFTDGVNEVRLWEKFKAWGDVREIFIAKRLNKVGRRFGFVRFKGVSDAKFLETQLDNIFIDDLKLFVNLPRFARSATNLENNTNT</sequence>
<evidence type="ECO:0000256" key="4">
    <source>
        <dbReference type="PROSITE-ProRule" id="PRU00176"/>
    </source>
</evidence>